<proteinExistence type="predicted"/>
<comment type="caution">
    <text evidence="1">The sequence shown here is derived from an EMBL/GenBank/DDBJ whole genome shotgun (WGS) entry which is preliminary data.</text>
</comment>
<protein>
    <submittedName>
        <fullName evidence="1">Uncharacterized protein</fullName>
    </submittedName>
</protein>
<keyword evidence="2" id="KW-1185">Reference proteome</keyword>
<reference evidence="1" key="1">
    <citation type="submission" date="2018-05" db="EMBL/GenBank/DDBJ databases">
        <title>Draft genome of Mucuna pruriens seed.</title>
        <authorList>
            <person name="Nnadi N.E."/>
            <person name="Vos R."/>
            <person name="Hasami M.H."/>
            <person name="Devisetty U.K."/>
            <person name="Aguiy J.C."/>
        </authorList>
    </citation>
    <scope>NUCLEOTIDE SEQUENCE [LARGE SCALE GENOMIC DNA]</scope>
    <source>
        <strain evidence="1">JCA_2017</strain>
    </source>
</reference>
<evidence type="ECO:0000313" key="2">
    <source>
        <dbReference type="Proteomes" id="UP000257109"/>
    </source>
</evidence>
<sequence>MVLCRFRSSIRISPSTSTESIVLSFFLAAIAPAIAAKIVAFCMHCAVAVNCYRINFVSWFLLVAITPQLLPKSWPSACIVEWLWTDTESIICHGLCLRVTEAPRVYRDWSLTTFAAILLPAIADLGSAALCHRNVDIISEQHIEVVDENVEKAAG</sequence>
<gene>
    <name evidence="1" type="ORF">CR513_26823</name>
</gene>
<evidence type="ECO:0000313" key="1">
    <source>
        <dbReference type="EMBL" id="RDX91221.1"/>
    </source>
</evidence>
<accession>A0A371GKZ2</accession>
<dbReference type="AlphaFoldDB" id="A0A371GKZ2"/>
<organism evidence="1 2">
    <name type="scientific">Mucuna pruriens</name>
    <name type="common">Velvet bean</name>
    <name type="synonym">Dolichos pruriens</name>
    <dbReference type="NCBI Taxonomy" id="157652"/>
    <lineage>
        <taxon>Eukaryota</taxon>
        <taxon>Viridiplantae</taxon>
        <taxon>Streptophyta</taxon>
        <taxon>Embryophyta</taxon>
        <taxon>Tracheophyta</taxon>
        <taxon>Spermatophyta</taxon>
        <taxon>Magnoliopsida</taxon>
        <taxon>eudicotyledons</taxon>
        <taxon>Gunneridae</taxon>
        <taxon>Pentapetalae</taxon>
        <taxon>rosids</taxon>
        <taxon>fabids</taxon>
        <taxon>Fabales</taxon>
        <taxon>Fabaceae</taxon>
        <taxon>Papilionoideae</taxon>
        <taxon>50 kb inversion clade</taxon>
        <taxon>NPAAA clade</taxon>
        <taxon>indigoferoid/millettioid clade</taxon>
        <taxon>Phaseoleae</taxon>
        <taxon>Mucuna</taxon>
    </lineage>
</organism>
<feature type="non-terminal residue" evidence="1">
    <location>
        <position position="1"/>
    </location>
</feature>
<dbReference type="Proteomes" id="UP000257109">
    <property type="component" value="Unassembled WGS sequence"/>
</dbReference>
<dbReference type="EMBL" id="QJKJ01005177">
    <property type="protein sequence ID" value="RDX91221.1"/>
    <property type="molecule type" value="Genomic_DNA"/>
</dbReference>
<name>A0A371GKZ2_MUCPR</name>